<accession>A0A4W5QG89</accession>
<evidence type="ECO:0000313" key="8">
    <source>
        <dbReference type="Proteomes" id="UP000314982"/>
    </source>
</evidence>
<dbReference type="GO" id="GO:0016020">
    <property type="term" value="C:membrane"/>
    <property type="evidence" value="ECO:0007669"/>
    <property type="project" value="TreeGrafter"/>
</dbReference>
<dbReference type="Gene3D" id="2.60.40.10">
    <property type="entry name" value="Immunoglobulins"/>
    <property type="match status" value="5"/>
</dbReference>
<feature type="region of interest" description="Disordered" evidence="4">
    <location>
        <begin position="301"/>
        <end position="326"/>
    </location>
</feature>
<evidence type="ECO:0000256" key="3">
    <source>
        <dbReference type="ARBA" id="ARBA00023319"/>
    </source>
</evidence>
<dbReference type="Pfam" id="PF07686">
    <property type="entry name" value="V-set"/>
    <property type="match status" value="2"/>
</dbReference>
<dbReference type="InterPro" id="IPR003599">
    <property type="entry name" value="Ig_sub"/>
</dbReference>
<keyword evidence="3" id="KW-0393">Immunoglobulin domain</keyword>
<evidence type="ECO:0000313" key="7">
    <source>
        <dbReference type="Ensembl" id="ENSHHUP00000071489.1"/>
    </source>
</evidence>
<keyword evidence="2" id="KW-1015">Disulfide bond</keyword>
<keyword evidence="8" id="KW-1185">Reference proteome</keyword>
<dbReference type="InterPro" id="IPR013783">
    <property type="entry name" value="Ig-like_fold"/>
</dbReference>
<evidence type="ECO:0000256" key="4">
    <source>
        <dbReference type="SAM" id="MobiDB-lite"/>
    </source>
</evidence>
<evidence type="ECO:0000256" key="5">
    <source>
        <dbReference type="SAM" id="Phobius"/>
    </source>
</evidence>
<dbReference type="PANTHER" id="PTHR12207">
    <property type="entry name" value="V-SET AND TRANSMEMBRANE DOMAIN-CONTAINING PROTEIN"/>
    <property type="match status" value="1"/>
</dbReference>
<dbReference type="PROSITE" id="PS50835">
    <property type="entry name" value="IG_LIKE"/>
    <property type="match status" value="4"/>
</dbReference>
<keyword evidence="5" id="KW-0812">Transmembrane</keyword>
<sequence length="857" mass="95668">MGHVIIVQSCRPPIIPDSLAVTAPPQTLSQVEGDTLQLTCEVSRATEQHTHLSVGWYLRSPEDATVSPQEILTLSRDFVLRAGGPYKQRMTAGDLRLDKTSATSYRLTIHRLQPADQGLLYCQAAEWIQDPDRSWFTMTRKQADKTQLRIQPIGEYGETGVSSPVAVIGPSAVPVLGLDYVAREAAGHMTVRKESPTVHLLKLQHLRPEDAGKYICRVTEREKTPTGDFIDRSKRSRNVQITVQPISEYQYGTLLAPGLSKIRKTLNKNGVQEGDVVQLTCSIHSTTGPLSVAWQWSEKQGSTPPKNLASVDRDGTVRPGPGYRERSSYGEIRVERVQEDIYTLSLYNALPGDEGLFRCTATEWVEAGTESEQSWEKIGEKSATKAITVKTVESSFVVSASSRTPSVTFGDSFDLQCLVKPRHNPRVPASVTWRFMPASSGSSGEGGTAGEFRDLVTFTREGTLQWGEQLLGLGTRTTVDRSHSNTNFRLSVTRAGRKEVGTYQCSALLWRRNYDNTWSKVANRTSNLLGISVLQPVSNLLVQKTNQSLVYLEDSRVRVNCSVASQTSTDSQHAVLWYVRRVTGAEADELLLRIERSGAFEYGAYADEERLRRRVQAERMSPQLYALTLNRAESSDSGTYYCLVEEWLTDPDGAWYRLARDSSGFTQVLKGCSWSESNITVSQSSSIRLGCSIPSQSSRDSRFSVSWYEAGPNSRLQFERTTSDLYSLTIQGARPADAGRYYCHVEEWLLNPRNAWYRLATNNSDITIVNVIQQVSTLQSVVCSNDSLFYFVFFYPFPIFGILLIAVLLVRYKSRRHSKSQESKNGAPLLWIKEPHLSYSPTCLDPPVLSLHPGSVD</sequence>
<dbReference type="InterPro" id="IPR007110">
    <property type="entry name" value="Ig-like_dom"/>
</dbReference>
<name>A0A4W5QG89_9TELE</name>
<keyword evidence="1" id="KW-0732">Signal</keyword>
<feature type="domain" description="Ig-like" evidence="6">
    <location>
        <begin position="651"/>
        <end position="746"/>
    </location>
</feature>
<proteinExistence type="predicted"/>
<reference evidence="7" key="3">
    <citation type="submission" date="2025-09" db="UniProtKB">
        <authorList>
            <consortium name="Ensembl"/>
        </authorList>
    </citation>
    <scope>IDENTIFICATION</scope>
</reference>
<feature type="transmembrane region" description="Helical" evidence="5">
    <location>
        <begin position="788"/>
        <end position="810"/>
    </location>
</feature>
<protein>
    <submittedName>
        <fullName evidence="7">Immunoglobulin superfamily, member 3</fullName>
    </submittedName>
</protein>
<dbReference type="GeneTree" id="ENSGT00940000155177"/>
<dbReference type="PANTHER" id="PTHR12207:SF21">
    <property type="entry name" value="IMMUNOGLOBULIN SUPERFAMILY MEMBER 3"/>
    <property type="match status" value="1"/>
</dbReference>
<reference evidence="7" key="2">
    <citation type="submission" date="2025-08" db="UniProtKB">
        <authorList>
            <consortium name="Ensembl"/>
        </authorList>
    </citation>
    <scope>IDENTIFICATION</scope>
</reference>
<dbReference type="SUPFAM" id="SSF48726">
    <property type="entry name" value="Immunoglobulin"/>
    <property type="match status" value="5"/>
</dbReference>
<keyword evidence="5" id="KW-0472">Membrane</keyword>
<dbReference type="Proteomes" id="UP000314982">
    <property type="component" value="Unassembled WGS sequence"/>
</dbReference>
<dbReference type="Ensembl" id="ENSHHUT00000073864.1">
    <property type="protein sequence ID" value="ENSHHUP00000071489.1"/>
    <property type="gene ID" value="ENSHHUG00000041996.1"/>
</dbReference>
<dbReference type="InterPro" id="IPR036179">
    <property type="entry name" value="Ig-like_dom_sf"/>
</dbReference>
<feature type="domain" description="Ig-like" evidence="6">
    <location>
        <begin position="536"/>
        <end position="645"/>
    </location>
</feature>
<dbReference type="InterPro" id="IPR051102">
    <property type="entry name" value="IgSF_V-set/TM_domain"/>
</dbReference>
<reference evidence="8" key="1">
    <citation type="submission" date="2018-06" db="EMBL/GenBank/DDBJ databases">
        <title>Genome assembly of Danube salmon.</title>
        <authorList>
            <person name="Macqueen D.J."/>
            <person name="Gundappa M.K."/>
        </authorList>
    </citation>
    <scope>NUCLEOTIDE SEQUENCE [LARGE SCALE GENOMIC DNA]</scope>
</reference>
<evidence type="ECO:0000259" key="6">
    <source>
        <dbReference type="PROSITE" id="PS50835"/>
    </source>
</evidence>
<dbReference type="CDD" id="cd00099">
    <property type="entry name" value="IgV"/>
    <property type="match status" value="2"/>
</dbReference>
<feature type="domain" description="Ig-like" evidence="6">
    <location>
        <begin position="16"/>
        <end position="124"/>
    </location>
</feature>
<dbReference type="SMART" id="SM00409">
    <property type="entry name" value="IG"/>
    <property type="match status" value="6"/>
</dbReference>
<evidence type="ECO:0000256" key="2">
    <source>
        <dbReference type="ARBA" id="ARBA00023157"/>
    </source>
</evidence>
<evidence type="ECO:0000256" key="1">
    <source>
        <dbReference type="ARBA" id="ARBA00022729"/>
    </source>
</evidence>
<keyword evidence="5" id="KW-1133">Transmembrane helix</keyword>
<feature type="domain" description="Ig-like" evidence="6">
    <location>
        <begin position="257"/>
        <end position="376"/>
    </location>
</feature>
<dbReference type="InterPro" id="IPR013106">
    <property type="entry name" value="Ig_V-set"/>
</dbReference>
<dbReference type="AlphaFoldDB" id="A0A4W5QG89"/>
<organism evidence="7 8">
    <name type="scientific">Hucho hucho</name>
    <name type="common">huchen</name>
    <dbReference type="NCBI Taxonomy" id="62062"/>
    <lineage>
        <taxon>Eukaryota</taxon>
        <taxon>Metazoa</taxon>
        <taxon>Chordata</taxon>
        <taxon>Craniata</taxon>
        <taxon>Vertebrata</taxon>
        <taxon>Euteleostomi</taxon>
        <taxon>Actinopterygii</taxon>
        <taxon>Neopterygii</taxon>
        <taxon>Teleostei</taxon>
        <taxon>Protacanthopterygii</taxon>
        <taxon>Salmoniformes</taxon>
        <taxon>Salmonidae</taxon>
        <taxon>Salmoninae</taxon>
        <taxon>Hucho</taxon>
    </lineage>
</organism>
<dbReference type="SMART" id="SM00406">
    <property type="entry name" value="IGv"/>
    <property type="match status" value="5"/>
</dbReference>